<evidence type="ECO:0008006" key="5">
    <source>
        <dbReference type="Google" id="ProtNLM"/>
    </source>
</evidence>
<protein>
    <recommendedName>
        <fullName evidence="5">Saccharopine dehydrogenase</fullName>
    </recommendedName>
</protein>
<evidence type="ECO:0000313" key="3">
    <source>
        <dbReference type="EMBL" id="RJP74507.1"/>
    </source>
</evidence>
<proteinExistence type="predicted"/>
<dbReference type="InterPro" id="IPR036291">
    <property type="entry name" value="NAD(P)-bd_dom_sf"/>
</dbReference>
<dbReference type="InterPro" id="IPR032095">
    <property type="entry name" value="Sacchrp_dh-like_C"/>
</dbReference>
<dbReference type="PANTHER" id="PTHR43796:SF2">
    <property type="entry name" value="CARBOXYNORSPERMIDINE SYNTHASE"/>
    <property type="match status" value="1"/>
</dbReference>
<dbReference type="Pfam" id="PF03435">
    <property type="entry name" value="Sacchrp_dh_NADP"/>
    <property type="match status" value="1"/>
</dbReference>
<evidence type="ECO:0000259" key="1">
    <source>
        <dbReference type="Pfam" id="PF03435"/>
    </source>
</evidence>
<evidence type="ECO:0000313" key="4">
    <source>
        <dbReference type="Proteomes" id="UP000285961"/>
    </source>
</evidence>
<accession>A0A419F7W1</accession>
<comment type="caution">
    <text evidence="3">The sequence shown here is derived from an EMBL/GenBank/DDBJ whole genome shotgun (WGS) entry which is preliminary data.</text>
</comment>
<dbReference type="Gene3D" id="3.40.50.720">
    <property type="entry name" value="NAD(P)-binding Rossmann-like Domain"/>
    <property type="match status" value="2"/>
</dbReference>
<dbReference type="PANTHER" id="PTHR43796">
    <property type="entry name" value="CARBOXYNORSPERMIDINE SYNTHASE"/>
    <property type="match status" value="1"/>
</dbReference>
<dbReference type="Proteomes" id="UP000285961">
    <property type="component" value="Unassembled WGS sequence"/>
</dbReference>
<dbReference type="Gene3D" id="3.30.360.10">
    <property type="entry name" value="Dihydrodipicolinate Reductase, domain 2"/>
    <property type="match status" value="1"/>
</dbReference>
<feature type="domain" description="Saccharopine dehydrogenase NADP binding" evidence="1">
    <location>
        <begin position="3"/>
        <end position="125"/>
    </location>
</feature>
<name>A0A419F7W1_9BACT</name>
<sequence length="362" mass="39203">MKIVVVGGYGDIGSCVVEKLTEFSSHQITVAGRDLKKARSICSSFKGYVGALQVDVENKATLTTAFENFDLVINCAGPFYKYGANVAIAAIEKRTHYIDICDDADPLPKLFALNAAAQRAGVTVITGMGWNPGISNMAVRLSADLLGDIEDVNITWVAGSGDSKGLAALKHTLHGITGEVPVFRDGKNAKAPAWSEMEMVEFPAPLGEMPAFLFGHPEPLTLPKTIKAKNIAVRGGISPLWNNKALRVIRSLGLTRSPNRIDSVASLIHRIQRVFSVGGVEHSGLRIDIVGKKDGQDRHLVFNMIDRIRTLTAIPCAIGALMLLEGLITRRGVMAPEMCLDPVQFFDRLSDKGVKIMREGRL</sequence>
<dbReference type="EMBL" id="QZKI01000014">
    <property type="protein sequence ID" value="RJP74507.1"/>
    <property type="molecule type" value="Genomic_DNA"/>
</dbReference>
<organism evidence="3 4">
    <name type="scientific">Candidatus Abyssobacteria bacterium SURF_17</name>
    <dbReference type="NCBI Taxonomy" id="2093361"/>
    <lineage>
        <taxon>Bacteria</taxon>
        <taxon>Pseudomonadati</taxon>
        <taxon>Candidatus Hydrogenedentota</taxon>
        <taxon>Candidatus Abyssobacteria</taxon>
    </lineage>
</organism>
<dbReference type="InterPro" id="IPR005097">
    <property type="entry name" value="Sacchrp_dh_NADP-bd"/>
</dbReference>
<dbReference type="AlphaFoldDB" id="A0A419F7W1"/>
<dbReference type="Pfam" id="PF16653">
    <property type="entry name" value="Sacchrp_dh_C"/>
    <property type="match status" value="1"/>
</dbReference>
<reference evidence="3 4" key="1">
    <citation type="journal article" date="2017" name="ISME J.">
        <title>Energy and carbon metabolisms in a deep terrestrial subsurface fluid microbial community.</title>
        <authorList>
            <person name="Momper L."/>
            <person name="Jungbluth S.P."/>
            <person name="Lee M.D."/>
            <person name="Amend J.P."/>
        </authorList>
    </citation>
    <scope>NUCLEOTIDE SEQUENCE [LARGE SCALE GENOMIC DNA]</scope>
    <source>
        <strain evidence="3">SURF_17</strain>
    </source>
</reference>
<evidence type="ECO:0000259" key="2">
    <source>
        <dbReference type="Pfam" id="PF16653"/>
    </source>
</evidence>
<feature type="domain" description="Saccharopine dehydrogenase-like C-terminal" evidence="2">
    <location>
        <begin position="182"/>
        <end position="354"/>
    </location>
</feature>
<gene>
    <name evidence="3" type="ORF">C4532_02215</name>
</gene>
<dbReference type="SUPFAM" id="SSF51735">
    <property type="entry name" value="NAD(P)-binding Rossmann-fold domains"/>
    <property type="match status" value="1"/>
</dbReference>